<dbReference type="EMBL" id="JAGEOJ010000042">
    <property type="protein sequence ID" value="MBO2455779.1"/>
    <property type="molecule type" value="Genomic_DNA"/>
</dbReference>
<dbReference type="RefSeq" id="WP_208264020.1">
    <property type="nucleotide sequence ID" value="NZ_JAGEOJ010000042.1"/>
</dbReference>
<sequence>MGICDRLRGGLALAPGVLREARRDFAPATGDAACRLDEVVDAFAHGYNAVLRGGYDPAELPAGLRGFGYEGAAMSSTLLDLMTVSRGRRLHELGEGTGAGYPHLINVGAGWAYARMRLRPWWTVRPGTDEQGVGSPLLRWLAWDGWGFHRAFFTPRRVFADHAPGPPRVRRICDQGAGRALWFYAGADPDRIGDVINGFPGVRRPDLWAGVALAAAYTGAQPPGVLAALAERAAAHRAHLAQGAVFAAKAHVLSGEMPGGSAAAVRALTGVGPGIAARWADDALAASIGGPDSPAGYEGWRGGIRHAWTRTNERQTVG</sequence>
<dbReference type="Pfam" id="PF08012">
    <property type="entry name" value="DUF1702"/>
    <property type="match status" value="1"/>
</dbReference>
<evidence type="ECO:0000313" key="1">
    <source>
        <dbReference type="EMBL" id="MBO2455779.1"/>
    </source>
</evidence>
<protein>
    <submittedName>
        <fullName evidence="1">DUF1702 family protein</fullName>
    </submittedName>
</protein>
<keyword evidence="2" id="KW-1185">Reference proteome</keyword>
<gene>
    <name evidence="1" type="ORF">J4573_52495</name>
</gene>
<dbReference type="InterPro" id="IPR012964">
    <property type="entry name" value="DUF1702"/>
</dbReference>
<dbReference type="AlphaFoldDB" id="A0A939PVI0"/>
<organism evidence="1 2">
    <name type="scientific">Actinomadura barringtoniae</name>
    <dbReference type="NCBI Taxonomy" id="1427535"/>
    <lineage>
        <taxon>Bacteria</taxon>
        <taxon>Bacillati</taxon>
        <taxon>Actinomycetota</taxon>
        <taxon>Actinomycetes</taxon>
        <taxon>Streptosporangiales</taxon>
        <taxon>Thermomonosporaceae</taxon>
        <taxon>Actinomadura</taxon>
    </lineage>
</organism>
<dbReference type="Proteomes" id="UP000669179">
    <property type="component" value="Unassembled WGS sequence"/>
</dbReference>
<comment type="caution">
    <text evidence="1">The sequence shown here is derived from an EMBL/GenBank/DDBJ whole genome shotgun (WGS) entry which is preliminary data.</text>
</comment>
<accession>A0A939PVI0</accession>
<proteinExistence type="predicted"/>
<evidence type="ECO:0000313" key="2">
    <source>
        <dbReference type="Proteomes" id="UP000669179"/>
    </source>
</evidence>
<reference evidence="1" key="1">
    <citation type="submission" date="2021-03" db="EMBL/GenBank/DDBJ databases">
        <authorList>
            <person name="Kanchanasin P."/>
            <person name="Saeng-In P."/>
            <person name="Phongsopitanun W."/>
            <person name="Yuki M."/>
            <person name="Kudo T."/>
            <person name="Ohkuma M."/>
            <person name="Tanasupawat S."/>
        </authorList>
    </citation>
    <scope>NUCLEOTIDE SEQUENCE</scope>
    <source>
        <strain evidence="1">GKU 128</strain>
    </source>
</reference>
<name>A0A939PVI0_9ACTN</name>